<dbReference type="Gene3D" id="1.10.10.60">
    <property type="entry name" value="Homeodomain-like"/>
    <property type="match status" value="1"/>
</dbReference>
<evidence type="ECO:0000313" key="6">
    <source>
        <dbReference type="Proteomes" id="UP001354971"/>
    </source>
</evidence>
<keyword evidence="6" id="KW-1185">Reference proteome</keyword>
<dbReference type="Pfam" id="PF08448">
    <property type="entry name" value="PAS_4"/>
    <property type="match status" value="1"/>
</dbReference>
<dbReference type="PROSITE" id="PS00041">
    <property type="entry name" value="HTH_ARAC_FAMILY_1"/>
    <property type="match status" value="1"/>
</dbReference>
<dbReference type="Pfam" id="PF12833">
    <property type="entry name" value="HTH_18"/>
    <property type="match status" value="1"/>
</dbReference>
<proteinExistence type="predicted"/>
<evidence type="ECO:0000256" key="3">
    <source>
        <dbReference type="ARBA" id="ARBA00023163"/>
    </source>
</evidence>
<dbReference type="InterPro" id="IPR013656">
    <property type="entry name" value="PAS_4"/>
</dbReference>
<dbReference type="PANTHER" id="PTHR46796">
    <property type="entry name" value="HTH-TYPE TRANSCRIPTIONAL ACTIVATOR RHAS-RELATED"/>
    <property type="match status" value="1"/>
</dbReference>
<evidence type="ECO:0000256" key="1">
    <source>
        <dbReference type="ARBA" id="ARBA00023015"/>
    </source>
</evidence>
<comment type="caution">
    <text evidence="5">The sequence shown here is derived from an EMBL/GenBank/DDBJ whole genome shotgun (WGS) entry which is preliminary data.</text>
</comment>
<dbReference type="Gene3D" id="3.30.450.20">
    <property type="entry name" value="PAS domain"/>
    <property type="match status" value="1"/>
</dbReference>
<gene>
    <name evidence="5" type="ORF">V0U79_05390</name>
</gene>
<evidence type="ECO:0000256" key="2">
    <source>
        <dbReference type="ARBA" id="ARBA00023125"/>
    </source>
</evidence>
<sequence length="232" mass="25744">MTRNPLALSANLGRLGHCIQFLKDADRRYVGANPLLAGFFGASSASDVIGRRTTDFFDTGIVERYDELDSAVASGRTLIDRFDFTYDHTGYRKWYLYARTQVWKDGEPIVKGISFPLPQRPAADRIYSRLARATDLIAGHLAEPPAMEDLAQSAHCSIAQLERDFRSVLAQSPKQYRARLRVQRAIDAVRSGMPLTDAALEAGYSEHSALSRAFKAFTGLTPNQFRATLPAS</sequence>
<dbReference type="RefSeq" id="WP_330198456.1">
    <property type="nucleotide sequence ID" value="NZ_JAZDRP010000003.1"/>
</dbReference>
<dbReference type="SMART" id="SM00342">
    <property type="entry name" value="HTH_ARAC"/>
    <property type="match status" value="1"/>
</dbReference>
<dbReference type="InterPro" id="IPR018062">
    <property type="entry name" value="HTH_AraC-typ_CS"/>
</dbReference>
<dbReference type="EMBL" id="JAZDRP010000003">
    <property type="protein sequence ID" value="MEE2525792.1"/>
    <property type="molecule type" value="Genomic_DNA"/>
</dbReference>
<protein>
    <submittedName>
        <fullName evidence="5">Helix-turn-helix domain-containing protein</fullName>
    </submittedName>
</protein>
<name>A0ABU7LPG5_9PROT</name>
<dbReference type="InterPro" id="IPR050204">
    <property type="entry name" value="AraC_XylS_family_regulators"/>
</dbReference>
<reference evidence="5 6" key="1">
    <citation type="submission" date="2024-01" db="EMBL/GenBank/DDBJ databases">
        <title>Hyphobacterium bacterium isolated from marine sediment.</title>
        <authorList>
            <person name="Zhao S."/>
        </authorList>
    </citation>
    <scope>NUCLEOTIDE SEQUENCE [LARGE SCALE GENOMIC DNA]</scope>
    <source>
        <strain evidence="6">HN65</strain>
    </source>
</reference>
<dbReference type="PROSITE" id="PS01124">
    <property type="entry name" value="HTH_ARAC_FAMILY_2"/>
    <property type="match status" value="1"/>
</dbReference>
<evidence type="ECO:0000313" key="5">
    <source>
        <dbReference type="EMBL" id="MEE2525792.1"/>
    </source>
</evidence>
<dbReference type="Proteomes" id="UP001354971">
    <property type="component" value="Unassembled WGS sequence"/>
</dbReference>
<dbReference type="InterPro" id="IPR009057">
    <property type="entry name" value="Homeodomain-like_sf"/>
</dbReference>
<dbReference type="SUPFAM" id="SSF55785">
    <property type="entry name" value="PYP-like sensor domain (PAS domain)"/>
    <property type="match status" value="1"/>
</dbReference>
<keyword evidence="2" id="KW-0238">DNA-binding</keyword>
<dbReference type="SUPFAM" id="SSF46689">
    <property type="entry name" value="Homeodomain-like"/>
    <property type="match status" value="2"/>
</dbReference>
<organism evidence="5 6">
    <name type="scientific">Hyphobacterium lacteum</name>
    <dbReference type="NCBI Taxonomy" id="3116575"/>
    <lineage>
        <taxon>Bacteria</taxon>
        <taxon>Pseudomonadati</taxon>
        <taxon>Pseudomonadota</taxon>
        <taxon>Alphaproteobacteria</taxon>
        <taxon>Maricaulales</taxon>
        <taxon>Maricaulaceae</taxon>
        <taxon>Hyphobacterium</taxon>
    </lineage>
</organism>
<dbReference type="InterPro" id="IPR035965">
    <property type="entry name" value="PAS-like_dom_sf"/>
</dbReference>
<feature type="domain" description="HTH araC/xylS-type" evidence="4">
    <location>
        <begin position="131"/>
        <end position="228"/>
    </location>
</feature>
<keyword evidence="1" id="KW-0805">Transcription regulation</keyword>
<keyword evidence="3" id="KW-0804">Transcription</keyword>
<evidence type="ECO:0000259" key="4">
    <source>
        <dbReference type="PROSITE" id="PS01124"/>
    </source>
</evidence>
<dbReference type="InterPro" id="IPR018060">
    <property type="entry name" value="HTH_AraC"/>
</dbReference>
<accession>A0ABU7LPG5</accession>